<feature type="region of interest" description="Disordered" evidence="1">
    <location>
        <begin position="317"/>
        <end position="339"/>
    </location>
</feature>
<evidence type="ECO:0000256" key="1">
    <source>
        <dbReference type="SAM" id="MobiDB-lite"/>
    </source>
</evidence>
<comment type="caution">
    <text evidence="2">The sequence shown here is derived from an EMBL/GenBank/DDBJ whole genome shotgun (WGS) entry which is preliminary data.</text>
</comment>
<dbReference type="AlphaFoldDB" id="A0A9N8HGK3"/>
<keyword evidence="3" id="KW-1185">Reference proteome</keyword>
<organism evidence="2 3">
    <name type="scientific">Seminavis robusta</name>
    <dbReference type="NCBI Taxonomy" id="568900"/>
    <lineage>
        <taxon>Eukaryota</taxon>
        <taxon>Sar</taxon>
        <taxon>Stramenopiles</taxon>
        <taxon>Ochrophyta</taxon>
        <taxon>Bacillariophyta</taxon>
        <taxon>Bacillariophyceae</taxon>
        <taxon>Bacillariophycidae</taxon>
        <taxon>Naviculales</taxon>
        <taxon>Naviculaceae</taxon>
        <taxon>Seminavis</taxon>
    </lineage>
</organism>
<gene>
    <name evidence="2" type="ORF">SEMRO_641_G179970.1</name>
</gene>
<feature type="region of interest" description="Disordered" evidence="1">
    <location>
        <begin position="356"/>
        <end position="396"/>
    </location>
</feature>
<accession>A0A9N8HGK3</accession>
<dbReference type="EMBL" id="CAICTM010000640">
    <property type="protein sequence ID" value="CAB9514238.1"/>
    <property type="molecule type" value="Genomic_DNA"/>
</dbReference>
<sequence>MKKSAMQSQVEGARSSWLDKANPDMTQVEELYKEALDSILDHHCSNNNKSKKRKLEEQELAAQLELECWERLTVEQYCMILCQSGRANQAKPWLQRLGCTCRLAQAVLDYPTDTHTDTHDHDHNSDTTTCSIACHAWDNLLSPCQLQHMQDVFNDPQADYWLQHNYQVEPPSPYFSYIIPLQRQHNSNSNNSNMTVDTKFGALGTIIQTLHSHFLPQFPKLATASMVELWAHNRPHPTGHQFHFDSDNEGQGRIIKNPIMTIILYLSTTCGGGPSVVTNQSLVSKNLATRAVLSHPSTPGRVVAFAGNLLHGVIPGKYSPSTDPTTTHNNNTNSSSSHRRVTVMLAYWRRIRVRPSDKPGAARPFPNKGDSPWSDLLVRPQSANDNESPPPVEQHPIPIDHVYETLDGEPWTKAMGFPEYDQVFQGF</sequence>
<evidence type="ECO:0000313" key="3">
    <source>
        <dbReference type="Proteomes" id="UP001153069"/>
    </source>
</evidence>
<evidence type="ECO:0000313" key="2">
    <source>
        <dbReference type="EMBL" id="CAB9514238.1"/>
    </source>
</evidence>
<dbReference type="Proteomes" id="UP001153069">
    <property type="component" value="Unassembled WGS sequence"/>
</dbReference>
<reference evidence="2" key="1">
    <citation type="submission" date="2020-06" db="EMBL/GenBank/DDBJ databases">
        <authorList>
            <consortium name="Plant Systems Biology data submission"/>
        </authorList>
    </citation>
    <scope>NUCLEOTIDE SEQUENCE</scope>
    <source>
        <strain evidence="2">D6</strain>
    </source>
</reference>
<feature type="compositionally biased region" description="Low complexity" evidence="1">
    <location>
        <begin position="319"/>
        <end position="336"/>
    </location>
</feature>
<protein>
    <submittedName>
        <fullName evidence="2">Uncharacterized protein</fullName>
    </submittedName>
</protein>
<proteinExistence type="predicted"/>
<dbReference type="OrthoDB" id="64523at2759"/>
<name>A0A9N8HGK3_9STRA</name>